<dbReference type="Pfam" id="PF01494">
    <property type="entry name" value="FAD_binding_3"/>
    <property type="match status" value="1"/>
</dbReference>
<evidence type="ECO:0000313" key="3">
    <source>
        <dbReference type="EMBL" id="WIY02238.1"/>
    </source>
</evidence>
<dbReference type="InterPro" id="IPR036188">
    <property type="entry name" value="FAD/NAD-bd_sf"/>
</dbReference>
<evidence type="ECO:0000313" key="4">
    <source>
        <dbReference type="Proteomes" id="UP001239397"/>
    </source>
</evidence>
<organism evidence="3 4">
    <name type="scientific">Amycolatopsis mongoliensis</name>
    <dbReference type="NCBI Taxonomy" id="715475"/>
    <lineage>
        <taxon>Bacteria</taxon>
        <taxon>Bacillati</taxon>
        <taxon>Actinomycetota</taxon>
        <taxon>Actinomycetes</taxon>
        <taxon>Pseudonocardiales</taxon>
        <taxon>Pseudonocardiaceae</taxon>
        <taxon>Amycolatopsis</taxon>
    </lineage>
</organism>
<dbReference type="GO" id="GO:0071949">
    <property type="term" value="F:FAD binding"/>
    <property type="evidence" value="ECO:0007669"/>
    <property type="project" value="InterPro"/>
</dbReference>
<sequence>MADTEDFDVVVIGGGPGGSATAGLLAQQGHKVLVLEKEKFPRYHIGESLITGSMPTIEALGLREKLDRMGYVRKYGGTLLWGRNQGAWDFRFTEASEYEYTFQVRRADFDSVLLGRARELGALVIEEATVQDVLFDGDRAVGVRFQRKGDAEPTTVGSKLVVDASGQQHLLPRKLDLIEYHNDLRNLAVWAYFQGCNRYSGTRWGDTLTENRPHGWFWFIPLSDGTVSVGYVTPIEEFKKSGKTLEELHASELAAADEITSLTAPATRVSGYRTIKDWSYTCKKFYGPGWALVGDAAAFIDPLLSTGVGLTLRGSLGLFETANLALRNPDQEAALYERYERNYREFLNSLLEFVRFFYDRTKSKEDYFEAAQQSIDPKRLRPRKIDFARMLSGVSGMRDIFDGPLALRAFRDSDAPQTPDTLAG</sequence>
<dbReference type="EC" id="1.-.-.-" evidence="3"/>
<dbReference type="InterPro" id="IPR050816">
    <property type="entry name" value="Flavin-dep_Halogenase_NPB"/>
</dbReference>
<dbReference type="PANTHER" id="PTHR43747:SF1">
    <property type="entry name" value="SLR1998 PROTEIN"/>
    <property type="match status" value="1"/>
</dbReference>
<dbReference type="KEGG" id="amog:QRX60_51085"/>
<keyword evidence="3" id="KW-0560">Oxidoreductase</keyword>
<dbReference type="SUPFAM" id="SSF51905">
    <property type="entry name" value="FAD/NAD(P)-binding domain"/>
    <property type="match status" value="1"/>
</dbReference>
<protein>
    <submittedName>
        <fullName evidence="3">NAD(P)/FAD-dependent oxidoreductase</fullName>
        <ecNumber evidence="3">1.-.-.-</ecNumber>
    </submittedName>
</protein>
<dbReference type="Gene3D" id="3.50.50.60">
    <property type="entry name" value="FAD/NAD(P)-binding domain"/>
    <property type="match status" value="1"/>
</dbReference>
<dbReference type="PRINTS" id="PR00420">
    <property type="entry name" value="RNGMNOXGNASE"/>
</dbReference>
<accession>A0A9Y2NJX7</accession>
<dbReference type="Proteomes" id="UP001239397">
    <property type="component" value="Chromosome"/>
</dbReference>
<dbReference type="RefSeq" id="WP_285998667.1">
    <property type="nucleotide sequence ID" value="NZ_CP127295.1"/>
</dbReference>
<dbReference type="InterPro" id="IPR002938">
    <property type="entry name" value="FAD-bd"/>
</dbReference>
<dbReference type="EMBL" id="CP127295">
    <property type="protein sequence ID" value="WIY02238.1"/>
    <property type="molecule type" value="Genomic_DNA"/>
</dbReference>
<dbReference type="GO" id="GO:0016491">
    <property type="term" value="F:oxidoreductase activity"/>
    <property type="evidence" value="ECO:0007669"/>
    <property type="project" value="UniProtKB-KW"/>
</dbReference>
<evidence type="ECO:0000256" key="1">
    <source>
        <dbReference type="ARBA" id="ARBA00038396"/>
    </source>
</evidence>
<name>A0A9Y2NJX7_9PSEU</name>
<comment type="similarity">
    <text evidence="1">Belongs to the flavin-dependent halogenase family. Bacterial tryptophan halogenase subfamily.</text>
</comment>
<reference evidence="3 4" key="1">
    <citation type="submission" date="2023-06" db="EMBL/GenBank/DDBJ databases">
        <authorList>
            <person name="Oyuntsetseg B."/>
            <person name="Kim S.B."/>
        </authorList>
    </citation>
    <scope>NUCLEOTIDE SEQUENCE [LARGE SCALE GENOMIC DNA]</scope>
    <source>
        <strain evidence="3 4">4-36</strain>
    </source>
</reference>
<dbReference type="PANTHER" id="PTHR43747">
    <property type="entry name" value="FAD-BINDING PROTEIN"/>
    <property type="match status" value="1"/>
</dbReference>
<keyword evidence="4" id="KW-1185">Reference proteome</keyword>
<proteinExistence type="inferred from homology"/>
<gene>
    <name evidence="3" type="ORF">QRX60_51085</name>
</gene>
<evidence type="ECO:0000259" key="2">
    <source>
        <dbReference type="Pfam" id="PF01494"/>
    </source>
</evidence>
<dbReference type="AlphaFoldDB" id="A0A9Y2NJX7"/>
<feature type="domain" description="FAD-binding" evidence="2">
    <location>
        <begin position="7"/>
        <end position="327"/>
    </location>
</feature>